<evidence type="ECO:0000313" key="2">
    <source>
        <dbReference type="Proteomes" id="UP000003843"/>
    </source>
</evidence>
<organism evidence="1 2">
    <name type="scientific">Neisseria lactamica ATCC 23970</name>
    <dbReference type="NCBI Taxonomy" id="546265"/>
    <lineage>
        <taxon>Bacteria</taxon>
        <taxon>Pseudomonadati</taxon>
        <taxon>Pseudomonadota</taxon>
        <taxon>Betaproteobacteria</taxon>
        <taxon>Neisseriales</taxon>
        <taxon>Neisseriaceae</taxon>
        <taxon>Neisseria</taxon>
    </lineage>
</organism>
<proteinExistence type="predicted"/>
<accession>D0W6V5</accession>
<gene>
    <name evidence="1" type="ORF">NEILACOT_03246</name>
</gene>
<dbReference type="Proteomes" id="UP000003843">
    <property type="component" value="Unassembled WGS sequence"/>
</dbReference>
<evidence type="ECO:0000313" key="1">
    <source>
        <dbReference type="EMBL" id="EEZ76800.1"/>
    </source>
</evidence>
<sequence>MCGSGQAHGQRKNSVSDYLIRCFFYTADMGKKRILLKIHRIYTFS</sequence>
<reference evidence="1 2" key="1">
    <citation type="submission" date="2009-10" db="EMBL/GenBank/DDBJ databases">
        <authorList>
            <person name="Weinstock G."/>
            <person name="Sodergren E."/>
            <person name="Clifton S."/>
            <person name="Fulton L."/>
            <person name="Fulton B."/>
            <person name="Courtney L."/>
            <person name="Fronick C."/>
            <person name="Harrison M."/>
            <person name="Strong C."/>
            <person name="Farmer C."/>
            <person name="Delahaunty K."/>
            <person name="Markovic C."/>
            <person name="Hall O."/>
            <person name="Minx P."/>
            <person name="Tomlinson C."/>
            <person name="Mitreva M."/>
            <person name="Nelson J."/>
            <person name="Hou S."/>
            <person name="Wollam A."/>
            <person name="Pepin K.H."/>
            <person name="Johnson M."/>
            <person name="Bhonagiri V."/>
            <person name="Nash W.E."/>
            <person name="Warren W."/>
            <person name="Chinwalla A."/>
            <person name="Mardis E.R."/>
            <person name="Wilson R.K."/>
        </authorList>
    </citation>
    <scope>NUCLEOTIDE SEQUENCE [LARGE SCALE GENOMIC DNA]</scope>
    <source>
        <strain evidence="1 2">ATCC 23970</strain>
    </source>
</reference>
<protein>
    <submittedName>
        <fullName evidence="1">Uncharacterized protein</fullName>
    </submittedName>
</protein>
<dbReference type="EMBL" id="ACEQ02000002">
    <property type="protein sequence ID" value="EEZ76800.1"/>
    <property type="molecule type" value="Genomic_DNA"/>
</dbReference>
<name>D0W6V5_NEILA</name>
<dbReference type="AlphaFoldDB" id="D0W6V5"/>
<comment type="caution">
    <text evidence="1">The sequence shown here is derived from an EMBL/GenBank/DDBJ whole genome shotgun (WGS) entry which is preliminary data.</text>
</comment>